<dbReference type="EMBL" id="PDUG01000011">
    <property type="protein sequence ID" value="PIC13656.1"/>
    <property type="molecule type" value="Genomic_DNA"/>
</dbReference>
<evidence type="ECO:0000313" key="2">
    <source>
        <dbReference type="Proteomes" id="UP000230233"/>
    </source>
</evidence>
<dbReference type="Proteomes" id="UP000230233">
    <property type="component" value="Unassembled WGS sequence"/>
</dbReference>
<proteinExistence type="predicted"/>
<protein>
    <submittedName>
        <fullName evidence="1">Uncharacterized protein</fullName>
    </submittedName>
</protein>
<keyword evidence="2" id="KW-1185">Reference proteome</keyword>
<reference evidence="2" key="1">
    <citation type="submission" date="2017-10" db="EMBL/GenBank/DDBJ databases">
        <title>Rapid genome shrinkage in a self-fertile nematode reveals novel sperm competition proteins.</title>
        <authorList>
            <person name="Yin D."/>
            <person name="Schwarz E.M."/>
            <person name="Thomas C.G."/>
            <person name="Felde R.L."/>
            <person name="Korf I.F."/>
            <person name="Cutter A.D."/>
            <person name="Schartner C.M."/>
            <person name="Ralston E.J."/>
            <person name="Meyer B.J."/>
            <person name="Haag E.S."/>
        </authorList>
    </citation>
    <scope>NUCLEOTIDE SEQUENCE [LARGE SCALE GENOMIC DNA]</scope>
    <source>
        <strain evidence="2">JU1422</strain>
    </source>
</reference>
<comment type="caution">
    <text evidence="1">The sequence shown here is derived from an EMBL/GenBank/DDBJ whole genome shotgun (WGS) entry which is preliminary data.</text>
</comment>
<dbReference type="AlphaFoldDB" id="A0A2G5SFJ9"/>
<organism evidence="1 2">
    <name type="scientific">Caenorhabditis nigoni</name>
    <dbReference type="NCBI Taxonomy" id="1611254"/>
    <lineage>
        <taxon>Eukaryota</taxon>
        <taxon>Metazoa</taxon>
        <taxon>Ecdysozoa</taxon>
        <taxon>Nematoda</taxon>
        <taxon>Chromadorea</taxon>
        <taxon>Rhabditida</taxon>
        <taxon>Rhabditina</taxon>
        <taxon>Rhabditomorpha</taxon>
        <taxon>Rhabditoidea</taxon>
        <taxon>Rhabditidae</taxon>
        <taxon>Peloderinae</taxon>
        <taxon>Caenorhabditis</taxon>
    </lineage>
</organism>
<accession>A0A2G5SFJ9</accession>
<gene>
    <name evidence="1" type="ORF">B9Z55_027532</name>
</gene>
<evidence type="ECO:0000313" key="1">
    <source>
        <dbReference type="EMBL" id="PIC13656.1"/>
    </source>
</evidence>
<name>A0A2G5SFJ9_9PELO</name>
<sequence length="95" mass="11193">MCFNQKSISFDECLWMTLGQFRTSNIETLQNIFIEFDTTVKLKQLVKLVLEWQKGQKLVNMREMKFAFNEGRGNGPQFSYILMHDRIRGLEGVEP</sequence>